<feature type="transmembrane region" description="Helical" evidence="1">
    <location>
        <begin position="171"/>
        <end position="188"/>
    </location>
</feature>
<dbReference type="AlphaFoldDB" id="A0A1B6VGC2"/>
<protein>
    <submittedName>
        <fullName evidence="2">Uncharacterized protein</fullName>
    </submittedName>
</protein>
<feature type="transmembrane region" description="Helical" evidence="1">
    <location>
        <begin position="95"/>
        <end position="116"/>
    </location>
</feature>
<dbReference type="PATRIC" id="fig|38307.3.peg.3392"/>
<name>A0A1B6VGC2_9PROT</name>
<keyword evidence="1" id="KW-1133">Transmembrane helix</keyword>
<evidence type="ECO:0000313" key="2">
    <source>
        <dbReference type="EMBL" id="OAJ66118.1"/>
    </source>
</evidence>
<gene>
    <name evidence="2" type="ORF">A0123_03245</name>
</gene>
<accession>A0A1B6VGC2</accession>
<keyword evidence="1" id="KW-0812">Transmembrane</keyword>
<dbReference type="EMBL" id="LUTU01000021">
    <property type="protein sequence ID" value="OAJ66118.1"/>
    <property type="molecule type" value="Genomic_DNA"/>
</dbReference>
<keyword evidence="1" id="KW-0472">Membrane</keyword>
<proteinExistence type="predicted"/>
<sequence length="253" mass="29776">MLILGFIDIRYFQERVVKNILVFVWFLFRAVATKPNEYQLPTSQYICLEDRLKTYKDNIKNNERGYVTKFMMCALLFFVPIVLINFGCGDINNKIHLFLVSTSFVLAFYGAGFLYFESNHCDEALVRHVLNLTDGSPTKRSKRFLHWIVITGAYCAFVWLSIFLISGKNPVLFIFFLFFLISVAYYYFENSMYSWYKLQAYVQSLIQSRNEANDKKAMNTFRNWYRKLGFKCLAWGAILGLLDIAKEAFEIKF</sequence>
<organism evidence="2 3">
    <name type="scientific">Gluconobacter cerinus</name>
    <dbReference type="NCBI Taxonomy" id="38307"/>
    <lineage>
        <taxon>Bacteria</taxon>
        <taxon>Pseudomonadati</taxon>
        <taxon>Pseudomonadota</taxon>
        <taxon>Alphaproteobacteria</taxon>
        <taxon>Acetobacterales</taxon>
        <taxon>Acetobacteraceae</taxon>
        <taxon>Gluconobacter</taxon>
    </lineage>
</organism>
<feature type="transmembrane region" description="Helical" evidence="1">
    <location>
        <begin position="228"/>
        <end position="245"/>
    </location>
</feature>
<feature type="transmembrane region" description="Helical" evidence="1">
    <location>
        <begin position="66"/>
        <end position="88"/>
    </location>
</feature>
<dbReference type="Proteomes" id="UP000077786">
    <property type="component" value="Unassembled WGS sequence"/>
</dbReference>
<comment type="caution">
    <text evidence="2">The sequence shown here is derived from an EMBL/GenBank/DDBJ whole genome shotgun (WGS) entry which is preliminary data.</text>
</comment>
<evidence type="ECO:0000313" key="3">
    <source>
        <dbReference type="Proteomes" id="UP000077786"/>
    </source>
</evidence>
<feature type="transmembrane region" description="Helical" evidence="1">
    <location>
        <begin position="144"/>
        <end position="164"/>
    </location>
</feature>
<evidence type="ECO:0000256" key="1">
    <source>
        <dbReference type="SAM" id="Phobius"/>
    </source>
</evidence>
<reference evidence="2 3" key="1">
    <citation type="submission" date="2016-03" db="EMBL/GenBank/DDBJ databases">
        <title>Draft genome sequence of Gluconobacter cerinus strain CECT 9110.</title>
        <authorList>
            <person name="Sainz F."/>
            <person name="Mas A."/>
            <person name="Torija M.J."/>
        </authorList>
    </citation>
    <scope>NUCLEOTIDE SEQUENCE [LARGE SCALE GENOMIC DNA]</scope>
    <source>
        <strain evidence="2 3">CECT 9110</strain>
    </source>
</reference>